<dbReference type="EMBL" id="ML987197">
    <property type="protein sequence ID" value="KAF2247178.1"/>
    <property type="molecule type" value="Genomic_DNA"/>
</dbReference>
<feature type="compositionally biased region" description="Low complexity" evidence="1">
    <location>
        <begin position="643"/>
        <end position="656"/>
    </location>
</feature>
<reference evidence="2" key="1">
    <citation type="journal article" date="2020" name="Stud. Mycol.">
        <title>101 Dothideomycetes genomes: a test case for predicting lifestyles and emergence of pathogens.</title>
        <authorList>
            <person name="Haridas S."/>
            <person name="Albert R."/>
            <person name="Binder M."/>
            <person name="Bloem J."/>
            <person name="Labutti K."/>
            <person name="Salamov A."/>
            <person name="Andreopoulos B."/>
            <person name="Baker S."/>
            <person name="Barry K."/>
            <person name="Bills G."/>
            <person name="Bluhm B."/>
            <person name="Cannon C."/>
            <person name="Castanera R."/>
            <person name="Culley D."/>
            <person name="Daum C."/>
            <person name="Ezra D."/>
            <person name="Gonzalez J."/>
            <person name="Henrissat B."/>
            <person name="Kuo A."/>
            <person name="Liang C."/>
            <person name="Lipzen A."/>
            <person name="Lutzoni F."/>
            <person name="Magnuson J."/>
            <person name="Mondo S."/>
            <person name="Nolan M."/>
            <person name="Ohm R."/>
            <person name="Pangilinan J."/>
            <person name="Park H.-J."/>
            <person name="Ramirez L."/>
            <person name="Alfaro M."/>
            <person name="Sun H."/>
            <person name="Tritt A."/>
            <person name="Yoshinaga Y."/>
            <person name="Zwiers L.-H."/>
            <person name="Turgeon B."/>
            <person name="Goodwin S."/>
            <person name="Spatafora J."/>
            <person name="Crous P."/>
            <person name="Grigoriev I."/>
        </authorList>
    </citation>
    <scope>NUCLEOTIDE SEQUENCE</scope>
    <source>
        <strain evidence="2">CBS 122368</strain>
    </source>
</reference>
<feature type="compositionally biased region" description="Polar residues" evidence="1">
    <location>
        <begin position="344"/>
        <end position="356"/>
    </location>
</feature>
<name>A0A6A6IAU1_9PLEO</name>
<feature type="compositionally biased region" description="Basic and acidic residues" evidence="1">
    <location>
        <begin position="275"/>
        <end position="287"/>
    </location>
</feature>
<feature type="region of interest" description="Disordered" evidence="1">
    <location>
        <begin position="45"/>
        <end position="116"/>
    </location>
</feature>
<feature type="region of interest" description="Disordered" evidence="1">
    <location>
        <begin position="264"/>
        <end position="302"/>
    </location>
</feature>
<gene>
    <name evidence="2" type="ORF">BU26DRAFT_343504</name>
</gene>
<evidence type="ECO:0000313" key="3">
    <source>
        <dbReference type="Proteomes" id="UP000800094"/>
    </source>
</evidence>
<dbReference type="OrthoDB" id="3786670at2759"/>
<feature type="compositionally biased region" description="Basic residues" evidence="1">
    <location>
        <begin position="87"/>
        <end position="102"/>
    </location>
</feature>
<proteinExistence type="predicted"/>
<evidence type="ECO:0000256" key="1">
    <source>
        <dbReference type="SAM" id="MobiDB-lite"/>
    </source>
</evidence>
<feature type="region of interest" description="Disordered" evidence="1">
    <location>
        <begin position="555"/>
        <end position="661"/>
    </location>
</feature>
<organism evidence="2 3">
    <name type="scientific">Trematosphaeria pertusa</name>
    <dbReference type="NCBI Taxonomy" id="390896"/>
    <lineage>
        <taxon>Eukaryota</taxon>
        <taxon>Fungi</taxon>
        <taxon>Dikarya</taxon>
        <taxon>Ascomycota</taxon>
        <taxon>Pezizomycotina</taxon>
        <taxon>Dothideomycetes</taxon>
        <taxon>Pleosporomycetidae</taxon>
        <taxon>Pleosporales</taxon>
        <taxon>Massarineae</taxon>
        <taxon>Trematosphaeriaceae</taxon>
        <taxon>Trematosphaeria</taxon>
    </lineage>
</organism>
<dbReference type="AlphaFoldDB" id="A0A6A6IAU1"/>
<feature type="compositionally biased region" description="Polar residues" evidence="1">
    <location>
        <begin position="73"/>
        <end position="86"/>
    </location>
</feature>
<keyword evidence="3" id="KW-1185">Reference proteome</keyword>
<dbReference type="GeneID" id="54575671"/>
<dbReference type="RefSeq" id="XP_033682182.1">
    <property type="nucleotide sequence ID" value="XM_033822341.1"/>
</dbReference>
<evidence type="ECO:0000313" key="2">
    <source>
        <dbReference type="EMBL" id="KAF2247178.1"/>
    </source>
</evidence>
<feature type="compositionally biased region" description="Basic residues" evidence="1">
    <location>
        <begin position="1"/>
        <end position="12"/>
    </location>
</feature>
<feature type="compositionally biased region" description="Basic and acidic residues" evidence="1">
    <location>
        <begin position="607"/>
        <end position="616"/>
    </location>
</feature>
<feature type="compositionally biased region" description="Acidic residues" evidence="1">
    <location>
        <begin position="595"/>
        <end position="604"/>
    </location>
</feature>
<feature type="compositionally biased region" description="Basic and acidic residues" evidence="1">
    <location>
        <begin position="555"/>
        <end position="583"/>
    </location>
</feature>
<dbReference type="Proteomes" id="UP000800094">
    <property type="component" value="Unassembled WGS sequence"/>
</dbReference>
<feature type="compositionally biased region" description="Low complexity" evidence="1">
    <location>
        <begin position="374"/>
        <end position="384"/>
    </location>
</feature>
<feature type="compositionally biased region" description="Polar residues" evidence="1">
    <location>
        <begin position="623"/>
        <end position="636"/>
    </location>
</feature>
<feature type="region of interest" description="Disordered" evidence="1">
    <location>
        <begin position="344"/>
        <end position="385"/>
    </location>
</feature>
<protein>
    <submittedName>
        <fullName evidence="2">Uncharacterized protein</fullName>
    </submittedName>
</protein>
<feature type="region of interest" description="Disordered" evidence="1">
    <location>
        <begin position="1"/>
        <end position="30"/>
    </location>
</feature>
<accession>A0A6A6IAU1</accession>
<sequence>MGNKSRQNRRERKQALQQAALHSRTEKLDATKPSIAAVANIAADLDGADKRVPSPVFNDVTATSVQKEEPANAASTDDTADQAGTQKTKKKLSGAQRKKRKQAEKAMEAVKQQAAGDAARASAAISAPVEVNPKRLERLTKQPKLVGAKEAPHKKRAAMKFAESSTARRLLYEGFEENLKKFEKKKVAATVAAAPAANDYVDEDKEDEDSSSRSLATSCLDAESVFQFLEEPDNSQVASRNLESDGVQDLEAACYVYEPHAERREVNQSYEADEELKSPEDTDDRPRQTSPPLPGTAFDFRADVPRRSATISNCSSQKWTLDLSASALSLASFSRLTSKACEQTKTAQQSNSSCGDESQPIDKSTPSTDDEESSSQATSEGASSNASSNKVTIIANLGPVVFGPDPPPKMVVIKVVDEKLQETIRSLYDHPTNMVFKKLAAWVIHEAASLRYAENKHKLFSNGCGAITLFRPGWGPEAIVVSSMGTDLAENTTMARRPKKQALYSNTSIGGPSPAAHLDPSCLALKVNVEVTVEAGLSVNAIWALKEMKSKQNNHERFDNRLAPEDTFKPQEKSVLSSEDRIVHSPSTQAMVGEDIGDFNDEPTADPPEHSERCASDKLLTWERSTLRSPVPSETGSEGFKGTTSDSTPQTTPSRSPRNELTHAVEPASVNDLFGVRAVICGLSEVTHVDLENVAPKAGVNVDTVRILPDQLEEMQTSVDGPYEDLRKLSRELSKQFLQEKCEQLQNVALTLNLKFKENIASVQAQTVTHSAEAPIGAQDIKHAINEIEGIENELVDTTDLDTTSTSDPSEYDFAGEFSPTAGDWAMELSGTFISTQSLKNFFLALEVDDCGTTTKRDVITAFIQLVQADRAARNEQPLPKAALTPAPFIKSAVLRHTTKLGIISLQSFLDRLAFDEEDRIGDEIVFQAFKDASAEEKAVLKQCCTGKLGRLGPRLGRI</sequence>